<protein>
    <recommendedName>
        <fullName evidence="3">Inhibitor of sigma-G Gin</fullName>
    </recommendedName>
</protein>
<comment type="caution">
    <text evidence="1">The sequence shown here is derived from an EMBL/GenBank/DDBJ whole genome shotgun (WGS) entry which is preliminary data.</text>
</comment>
<dbReference type="InterPro" id="IPR019700">
    <property type="entry name" value="Sigma-G_inhibitor_Gin"/>
</dbReference>
<dbReference type="OrthoDB" id="2886653at2"/>
<dbReference type="Proteomes" id="UP000180057">
    <property type="component" value="Unassembled WGS sequence"/>
</dbReference>
<proteinExistence type="predicted"/>
<dbReference type="EMBL" id="MLQS01000011">
    <property type="protein sequence ID" value="OIJ20549.1"/>
    <property type="molecule type" value="Genomic_DNA"/>
</dbReference>
<evidence type="ECO:0000313" key="1">
    <source>
        <dbReference type="EMBL" id="OIJ20549.1"/>
    </source>
</evidence>
<organism evidence="1 2">
    <name type="scientific">Anaerobacillus alkalidiazotrophicus</name>
    <dbReference type="NCBI Taxonomy" id="472963"/>
    <lineage>
        <taxon>Bacteria</taxon>
        <taxon>Bacillati</taxon>
        <taxon>Bacillota</taxon>
        <taxon>Bacilli</taxon>
        <taxon>Bacillales</taxon>
        <taxon>Bacillaceae</taxon>
        <taxon>Anaerobacillus</taxon>
    </lineage>
</organism>
<keyword evidence="2" id="KW-1185">Reference proteome</keyword>
<name>A0A1S2M727_9BACI</name>
<evidence type="ECO:0008006" key="3">
    <source>
        <dbReference type="Google" id="ProtNLM"/>
    </source>
</evidence>
<dbReference type="RefSeq" id="WP_071389398.1">
    <property type="nucleotide sequence ID" value="NZ_MLQS01000011.1"/>
</dbReference>
<dbReference type="Pfam" id="PF10764">
    <property type="entry name" value="Gin"/>
    <property type="match status" value="1"/>
</dbReference>
<sequence length="64" mass="7633">MKEKQCVEKCSVCEQNNENGIHICDIYICENCEREIVNSDVSDEFYRYYLQKLKKLKHSLLNIS</sequence>
<evidence type="ECO:0000313" key="2">
    <source>
        <dbReference type="Proteomes" id="UP000180057"/>
    </source>
</evidence>
<reference evidence="1 2" key="1">
    <citation type="submission" date="2016-10" db="EMBL/GenBank/DDBJ databases">
        <title>Draft genome sequences of four alkaliphilic bacteria belonging to the Anaerobacillus genus.</title>
        <authorList>
            <person name="Bassil N.M."/>
            <person name="Lloyd J.R."/>
        </authorList>
    </citation>
    <scope>NUCLEOTIDE SEQUENCE [LARGE SCALE GENOMIC DNA]</scope>
    <source>
        <strain evidence="1 2">DSM 22531</strain>
    </source>
</reference>
<dbReference type="STRING" id="472963.BKP45_09065"/>
<gene>
    <name evidence="1" type="ORF">BKP45_09065</name>
</gene>
<accession>A0A1S2M727</accession>
<dbReference type="AlphaFoldDB" id="A0A1S2M727"/>